<dbReference type="EMBL" id="QGQD01000045">
    <property type="protein sequence ID" value="TLD00941.1"/>
    <property type="molecule type" value="Genomic_DNA"/>
</dbReference>
<protein>
    <submittedName>
        <fullName evidence="1">Uncharacterized protein</fullName>
    </submittedName>
</protein>
<dbReference type="Proteomes" id="UP000306509">
    <property type="component" value="Unassembled WGS sequence"/>
</dbReference>
<keyword evidence="2" id="KW-1185">Reference proteome</keyword>
<dbReference type="RefSeq" id="WP_201278767.1">
    <property type="nucleotide sequence ID" value="NZ_QGQD01000045.1"/>
</dbReference>
<dbReference type="AlphaFoldDB" id="A0A4U8Q7R9"/>
<gene>
    <name evidence="1" type="ORF">DSM106044_02141</name>
</gene>
<organism evidence="1 2">
    <name type="scientific">Robinsoniella peoriensis</name>
    <dbReference type="NCBI Taxonomy" id="180332"/>
    <lineage>
        <taxon>Bacteria</taxon>
        <taxon>Bacillati</taxon>
        <taxon>Bacillota</taxon>
        <taxon>Clostridia</taxon>
        <taxon>Lachnospirales</taxon>
        <taxon>Lachnospiraceae</taxon>
        <taxon>Robinsoniella</taxon>
    </lineage>
</organism>
<accession>A0A4U8Q7R9</accession>
<evidence type="ECO:0000313" key="1">
    <source>
        <dbReference type="EMBL" id="TLD00941.1"/>
    </source>
</evidence>
<evidence type="ECO:0000313" key="2">
    <source>
        <dbReference type="Proteomes" id="UP000306509"/>
    </source>
</evidence>
<sequence length="50" mass="6052">MLQIIQIRKYYTDMLKMQLAKGIMVWSKQVHYFWHSCRELKDCQSKAGTD</sequence>
<proteinExistence type="predicted"/>
<reference evidence="1 2" key="1">
    <citation type="journal article" date="2019" name="Anaerobe">
        <title>Detection of Robinsoniella peoriensis in multiple bone samples of a trauma patient.</title>
        <authorList>
            <person name="Schrottner P."/>
            <person name="Hartwich K."/>
            <person name="Bunk B."/>
            <person name="Schober I."/>
            <person name="Helbig S."/>
            <person name="Rudolph W.W."/>
            <person name="Gunzer F."/>
        </authorList>
    </citation>
    <scope>NUCLEOTIDE SEQUENCE [LARGE SCALE GENOMIC DNA]</scope>
    <source>
        <strain evidence="1 2">DSM 106044</strain>
    </source>
</reference>
<comment type="caution">
    <text evidence="1">The sequence shown here is derived from an EMBL/GenBank/DDBJ whole genome shotgun (WGS) entry which is preliminary data.</text>
</comment>
<name>A0A4U8Q7R9_9FIRM</name>